<dbReference type="InterPro" id="IPR001757">
    <property type="entry name" value="P_typ_ATPase"/>
</dbReference>
<dbReference type="InterPro" id="IPR023298">
    <property type="entry name" value="ATPase_P-typ_TM_dom_sf"/>
</dbReference>
<dbReference type="AlphaFoldDB" id="A0A399EY06"/>
<dbReference type="GO" id="GO:0046872">
    <property type="term" value="F:metal ion binding"/>
    <property type="evidence" value="ECO:0007669"/>
    <property type="project" value="UniProtKB-KW"/>
</dbReference>
<sequence length="718" mass="75662">MTFSYPLQQILPSAEHCPSCRELLERALRELPGVTTGWLEGTEVRLEAARDPQAELSRAIERIRARRAHGVEGMRCAGCTRTVEAAFREHHSHAEEHAQGRPWHATHQGRAVLLSAALLALAWGFGHLEPQLSQWGYVAATLIGGGPFALKAYRAARKGNPFSINTLVSVAAGGAILIGEATEAAVVVFLFALGELLEGVAAGRARAGIRALAAITPRTALLVHEAGHTLEVPIERLRIGQVVLVPPGSRLPADGTVLSGHSALDESPLTGESLPVSKGPGDAVFTGSINTDGVLTVRVERGAHDNTIARILHLVEKAQGSRAPTQRFIDRFSRFYTPAVMLLSLLVATLPPLFFAGAWQEWVYKGLALLLIGCPCALLISVPAAITSGISAGARRGLLIKGGAVLEALGRVRTVAFDKTGTLTQGRPRVSDLVGLGISEAELLARAAAVERGSSHPLAKAILERAAEAGVSVPASSGQKAVGGKAVTAVLEGQTYAVGSPRYAAELAPLPDDLQRLIERLEQQGKTVVLLLREATPLGLIATRDEARAEARQALGELEALGLHRVMLTGDNRRAAEAMAGELGLEVRAELLPQDKLRHIAELKQRGSVAMVGDGINDAPALAMADVGIAMGSGTDVALETADAALLHGSVRGVAELVRLSRATVFNIRTNIAIALGLKAAFLLSTLLGVTNLWMAILADTGATVLVTANALRLLRFR</sequence>
<proteinExistence type="inferred from homology"/>
<dbReference type="GO" id="GO:0015086">
    <property type="term" value="F:cadmium ion transmembrane transporter activity"/>
    <property type="evidence" value="ECO:0007669"/>
    <property type="project" value="TreeGrafter"/>
</dbReference>
<dbReference type="RefSeq" id="WP_245969541.1">
    <property type="nucleotide sequence ID" value="NZ_QWLA01000009.1"/>
</dbReference>
<reference evidence="10 11" key="1">
    <citation type="submission" date="2018-08" db="EMBL/GenBank/DDBJ databases">
        <title>Meiothermus roseus NBRC 110900 genome sequencing project.</title>
        <authorList>
            <person name="Da Costa M.S."/>
            <person name="Albuquerque L."/>
            <person name="Raposo P."/>
            <person name="Froufe H.J.C."/>
            <person name="Barroso C.S."/>
            <person name="Egas C."/>
        </authorList>
    </citation>
    <scope>NUCLEOTIDE SEQUENCE [LARGE SCALE GENOMIC DNA]</scope>
    <source>
        <strain evidence="10 11">NBRC 110900</strain>
    </source>
</reference>
<dbReference type="PRINTS" id="PR00119">
    <property type="entry name" value="CATATPASE"/>
</dbReference>
<dbReference type="InterPro" id="IPR023214">
    <property type="entry name" value="HAD_sf"/>
</dbReference>
<keyword evidence="11" id="KW-1185">Reference proteome</keyword>
<dbReference type="SFLD" id="SFLDF00027">
    <property type="entry name" value="p-type_atpase"/>
    <property type="match status" value="1"/>
</dbReference>
<dbReference type="InterPro" id="IPR023299">
    <property type="entry name" value="ATPase_P-typ_cyto_dom_N"/>
</dbReference>
<evidence type="ECO:0000256" key="8">
    <source>
        <dbReference type="RuleBase" id="RU362081"/>
    </source>
</evidence>
<evidence type="ECO:0000256" key="5">
    <source>
        <dbReference type="ARBA" id="ARBA00022967"/>
    </source>
</evidence>
<dbReference type="Pfam" id="PF00122">
    <property type="entry name" value="E1-E2_ATPase"/>
    <property type="match status" value="1"/>
</dbReference>
<dbReference type="GO" id="GO:0005524">
    <property type="term" value="F:ATP binding"/>
    <property type="evidence" value="ECO:0007669"/>
    <property type="project" value="UniProtKB-UniRule"/>
</dbReference>
<feature type="transmembrane region" description="Helical" evidence="8">
    <location>
        <begin position="694"/>
        <end position="715"/>
    </location>
</feature>
<dbReference type="GO" id="GO:0016887">
    <property type="term" value="F:ATP hydrolysis activity"/>
    <property type="evidence" value="ECO:0007669"/>
    <property type="project" value="InterPro"/>
</dbReference>
<dbReference type="Proteomes" id="UP000265341">
    <property type="component" value="Unassembled WGS sequence"/>
</dbReference>
<comment type="caution">
    <text evidence="8">Lacks conserved residue(s) required for the propagation of feature annotation.</text>
</comment>
<keyword evidence="5" id="KW-1278">Translocase</keyword>
<dbReference type="Gene3D" id="3.40.50.1000">
    <property type="entry name" value="HAD superfamily/HAD-like"/>
    <property type="match status" value="1"/>
</dbReference>
<dbReference type="SUPFAM" id="SSF56784">
    <property type="entry name" value="HAD-like"/>
    <property type="match status" value="1"/>
</dbReference>
<feature type="domain" description="P-type ATPase A" evidence="9">
    <location>
        <begin position="216"/>
        <end position="316"/>
    </location>
</feature>
<evidence type="ECO:0000256" key="7">
    <source>
        <dbReference type="ARBA" id="ARBA00023136"/>
    </source>
</evidence>
<evidence type="ECO:0000313" key="10">
    <source>
        <dbReference type="EMBL" id="RIH88570.1"/>
    </source>
</evidence>
<comment type="similarity">
    <text evidence="2 8">Belongs to the cation transport ATPase (P-type) (TC 3.A.3) family. Type IB subfamily.</text>
</comment>
<keyword evidence="7 8" id="KW-0472">Membrane</keyword>
<dbReference type="NCBIfam" id="TIGR01512">
    <property type="entry name" value="ATPase-IB2_Cd"/>
    <property type="match status" value="1"/>
</dbReference>
<accession>A0A399EY06</accession>
<keyword evidence="8" id="KW-1003">Cell membrane</keyword>
<dbReference type="Gene3D" id="2.70.150.10">
    <property type="entry name" value="Calcium-transporting ATPase, cytoplasmic transduction domain A"/>
    <property type="match status" value="1"/>
</dbReference>
<dbReference type="InterPro" id="IPR051014">
    <property type="entry name" value="Cation_Transport_ATPase_IB"/>
</dbReference>
<keyword evidence="6 8" id="KW-1133">Transmembrane helix</keyword>
<dbReference type="PANTHER" id="PTHR48085:SF5">
    <property type="entry name" value="CADMIUM_ZINC-TRANSPORTING ATPASE HMA4-RELATED"/>
    <property type="match status" value="1"/>
</dbReference>
<comment type="subcellular location">
    <subcellularLocation>
        <location evidence="8">Cell membrane</location>
    </subcellularLocation>
    <subcellularLocation>
        <location evidence="1">Membrane</location>
    </subcellularLocation>
</comment>
<dbReference type="InterPro" id="IPR027256">
    <property type="entry name" value="P-typ_ATPase_IB"/>
</dbReference>
<evidence type="ECO:0000256" key="6">
    <source>
        <dbReference type="ARBA" id="ARBA00022989"/>
    </source>
</evidence>
<dbReference type="EMBL" id="QWLA01000009">
    <property type="protein sequence ID" value="RIH88570.1"/>
    <property type="molecule type" value="Genomic_DNA"/>
</dbReference>
<dbReference type="GO" id="GO:0005886">
    <property type="term" value="C:plasma membrane"/>
    <property type="evidence" value="ECO:0007669"/>
    <property type="project" value="UniProtKB-SubCell"/>
</dbReference>
<dbReference type="CDD" id="cd07546">
    <property type="entry name" value="P-type_ATPase_Pb_Zn_Cd2-like"/>
    <property type="match status" value="1"/>
</dbReference>
<dbReference type="SFLD" id="SFLDG00002">
    <property type="entry name" value="C1.7:_P-type_atpase_like"/>
    <property type="match status" value="1"/>
</dbReference>
<dbReference type="InterPro" id="IPR044492">
    <property type="entry name" value="P_typ_ATPase_HD_dom"/>
</dbReference>
<dbReference type="PROSITE" id="PS00154">
    <property type="entry name" value="ATPASE_E1_E2"/>
    <property type="match status" value="1"/>
</dbReference>
<keyword evidence="4 8" id="KW-0479">Metal-binding</keyword>
<dbReference type="PANTHER" id="PTHR48085">
    <property type="entry name" value="CADMIUM/ZINC-TRANSPORTING ATPASE HMA2-RELATED"/>
    <property type="match status" value="1"/>
</dbReference>
<keyword evidence="8" id="KW-0067">ATP-binding</keyword>
<dbReference type="InterPro" id="IPR008250">
    <property type="entry name" value="ATPase_P-typ_transduc_dom_A_sf"/>
</dbReference>
<protein>
    <submittedName>
        <fullName evidence="10">Lead, cadmium, zinc and mercury-transporting ATPase</fullName>
        <ecNumber evidence="10">3.6.3.3</ecNumber>
    </submittedName>
</protein>
<dbReference type="NCBIfam" id="TIGR01525">
    <property type="entry name" value="ATPase-IB_hvy"/>
    <property type="match status" value="1"/>
</dbReference>
<dbReference type="InterPro" id="IPR036412">
    <property type="entry name" value="HAD-like_sf"/>
</dbReference>
<feature type="transmembrane region" description="Helical" evidence="8">
    <location>
        <begin position="362"/>
        <end position="386"/>
    </location>
</feature>
<dbReference type="GO" id="GO:0019829">
    <property type="term" value="F:ATPase-coupled monoatomic cation transmembrane transporter activity"/>
    <property type="evidence" value="ECO:0007669"/>
    <property type="project" value="InterPro"/>
</dbReference>
<gene>
    <name evidence="10" type="primary">zntA</name>
    <name evidence="10" type="ORF">Mrose_00802</name>
</gene>
<comment type="caution">
    <text evidence="10">The sequence shown here is derived from an EMBL/GenBank/DDBJ whole genome shotgun (WGS) entry which is preliminary data.</text>
</comment>
<dbReference type="NCBIfam" id="TIGR01494">
    <property type="entry name" value="ATPase_P-type"/>
    <property type="match status" value="1"/>
</dbReference>
<dbReference type="FunFam" id="2.70.150.10:FF:000002">
    <property type="entry name" value="Copper-transporting ATPase 1, putative"/>
    <property type="match status" value="1"/>
</dbReference>
<keyword evidence="8" id="KW-0547">Nucleotide-binding</keyword>
<dbReference type="InterPro" id="IPR059000">
    <property type="entry name" value="ATPase_P-type_domA"/>
</dbReference>
<evidence type="ECO:0000313" key="11">
    <source>
        <dbReference type="Proteomes" id="UP000265341"/>
    </source>
</evidence>
<evidence type="ECO:0000256" key="4">
    <source>
        <dbReference type="ARBA" id="ARBA00022723"/>
    </source>
</evidence>
<feature type="transmembrane region" description="Helical" evidence="8">
    <location>
        <begin position="335"/>
        <end position="356"/>
    </location>
</feature>
<dbReference type="NCBIfam" id="TIGR01511">
    <property type="entry name" value="ATPase-IB1_Cu"/>
    <property type="match status" value="1"/>
</dbReference>
<keyword evidence="3 8" id="KW-0812">Transmembrane</keyword>
<dbReference type="SUPFAM" id="SSF81653">
    <property type="entry name" value="Calcium ATPase, transduction domain A"/>
    <property type="match status" value="1"/>
</dbReference>
<dbReference type="Pfam" id="PF00702">
    <property type="entry name" value="Hydrolase"/>
    <property type="match status" value="1"/>
</dbReference>
<dbReference type="SUPFAM" id="SSF81665">
    <property type="entry name" value="Calcium ATPase, transmembrane domain M"/>
    <property type="match status" value="1"/>
</dbReference>
<dbReference type="EC" id="3.6.3.3" evidence="10"/>
<evidence type="ECO:0000256" key="3">
    <source>
        <dbReference type="ARBA" id="ARBA00022692"/>
    </source>
</evidence>
<keyword evidence="10" id="KW-0378">Hydrolase</keyword>
<evidence type="ECO:0000256" key="1">
    <source>
        <dbReference type="ARBA" id="ARBA00004370"/>
    </source>
</evidence>
<evidence type="ECO:0000259" key="9">
    <source>
        <dbReference type="Pfam" id="PF00122"/>
    </source>
</evidence>
<evidence type="ECO:0000256" key="2">
    <source>
        <dbReference type="ARBA" id="ARBA00006024"/>
    </source>
</evidence>
<dbReference type="Gene3D" id="3.40.1110.10">
    <property type="entry name" value="Calcium-transporting ATPase, cytoplasmic domain N"/>
    <property type="match status" value="1"/>
</dbReference>
<organism evidence="10 11">
    <name type="scientific">Calidithermus roseus</name>
    <dbReference type="NCBI Taxonomy" id="1644118"/>
    <lineage>
        <taxon>Bacteria</taxon>
        <taxon>Thermotogati</taxon>
        <taxon>Deinococcota</taxon>
        <taxon>Deinococci</taxon>
        <taxon>Thermales</taxon>
        <taxon>Thermaceae</taxon>
        <taxon>Calidithermus</taxon>
    </lineage>
</organism>
<dbReference type="InterPro" id="IPR018303">
    <property type="entry name" value="ATPase_P-typ_P_site"/>
</dbReference>
<name>A0A399EY06_9DEIN</name>
<dbReference type="SFLD" id="SFLDS00003">
    <property type="entry name" value="Haloacid_Dehalogenase"/>
    <property type="match status" value="1"/>
</dbReference>